<comment type="caution">
    <text evidence="3">The sequence shown here is derived from an EMBL/GenBank/DDBJ whole genome shotgun (WGS) entry which is preliminary data.</text>
</comment>
<dbReference type="PANTHER" id="PTHR22893">
    <property type="entry name" value="NADH OXIDOREDUCTASE-RELATED"/>
    <property type="match status" value="1"/>
</dbReference>
<dbReference type="Pfam" id="PF00724">
    <property type="entry name" value="Oxidored_FMN"/>
    <property type="match status" value="1"/>
</dbReference>
<evidence type="ECO:0000259" key="1">
    <source>
        <dbReference type="Pfam" id="PF00724"/>
    </source>
</evidence>
<evidence type="ECO:0000313" key="3">
    <source>
        <dbReference type="EMBL" id="MDP9843161.1"/>
    </source>
</evidence>
<proteinExistence type="predicted"/>
<dbReference type="Proteomes" id="UP001225356">
    <property type="component" value="Unassembled WGS sequence"/>
</dbReference>
<dbReference type="SUPFAM" id="SSF51395">
    <property type="entry name" value="FMN-linked oxidoreductases"/>
    <property type="match status" value="1"/>
</dbReference>
<evidence type="ECO:0000313" key="4">
    <source>
        <dbReference type="Proteomes" id="UP001225356"/>
    </source>
</evidence>
<dbReference type="InterPro" id="IPR001155">
    <property type="entry name" value="OxRdtase_FMN_N"/>
</dbReference>
<gene>
    <name evidence="3" type="ORF">J2853_002372</name>
</gene>
<feature type="domain" description="NADH:flavin oxidoreductase/NADH oxidase N-terminal" evidence="1">
    <location>
        <begin position="14"/>
        <end position="137"/>
    </location>
</feature>
<evidence type="ECO:0000259" key="2">
    <source>
        <dbReference type="Pfam" id="PF01526"/>
    </source>
</evidence>
<dbReference type="RefSeq" id="WP_307557180.1">
    <property type="nucleotide sequence ID" value="NZ_JAUSQU010000001.1"/>
</dbReference>
<feature type="domain" description="Tn3 transposase DDE" evidence="2">
    <location>
        <begin position="208"/>
        <end position="478"/>
    </location>
</feature>
<dbReference type="Gene3D" id="3.20.20.70">
    <property type="entry name" value="Aldolase class I"/>
    <property type="match status" value="1"/>
</dbReference>
<dbReference type="InterPro" id="IPR002513">
    <property type="entry name" value="Tn3_Tnp_DDE_dom"/>
</dbReference>
<organism evidence="3 4">
    <name type="scientific">Streptosporangium lutulentum</name>
    <dbReference type="NCBI Taxonomy" id="1461250"/>
    <lineage>
        <taxon>Bacteria</taxon>
        <taxon>Bacillati</taxon>
        <taxon>Actinomycetota</taxon>
        <taxon>Actinomycetes</taxon>
        <taxon>Streptosporangiales</taxon>
        <taxon>Streptosporangiaceae</taxon>
        <taxon>Streptosporangium</taxon>
    </lineage>
</organism>
<reference evidence="3 4" key="1">
    <citation type="submission" date="2023-07" db="EMBL/GenBank/DDBJ databases">
        <title>Sequencing the genomes of 1000 actinobacteria strains.</title>
        <authorList>
            <person name="Klenk H.-P."/>
        </authorList>
    </citation>
    <scope>NUCLEOTIDE SEQUENCE [LARGE SCALE GENOMIC DNA]</scope>
    <source>
        <strain evidence="3 4">DSM 46740</strain>
    </source>
</reference>
<dbReference type="InterPro" id="IPR013785">
    <property type="entry name" value="Aldolase_TIM"/>
</dbReference>
<keyword evidence="4" id="KW-1185">Reference proteome</keyword>
<dbReference type="Pfam" id="PF01526">
    <property type="entry name" value="DDE_Tnp_Tn3"/>
    <property type="match status" value="1"/>
</dbReference>
<sequence>MSFTASGPKDTLTPRAYTAAEIADTVADYRHAAENARRAGFDGVEIHAQGPYLIPQFLNPRLNRRTDAYGGSGEKRARFLLDVLDAVGDVWGSDRISVKMSPSWTSGTAFTADEETLADYDRLLEKLNDGNLAYLHLRGAPGTVEERLALFSRYRAHYRGNIVANLGFTQALGNEILDRRKADVQRPSAKKLEQQIRSRMPERSLLGILARTAYWIEWWRRFGPASGNDPKLKDPFGRYVITTFVNGTNMGSYEAARHIAGVSGHELSMAANRHFSLAKLNEAITDIVNAHAKLDLSRAWGDGTTVAADGTHMDTYLNNLLAETSVRYGKPGGIAYHHIADTYIALFTHFIPCGVWEAVYIIEGLLKNASEVQPTTIHADTQGQSLPVFSLAHLLGFELMPRIRNWKDLNFYRPGKQSSYVHIDALFGEPGANVIDWDLIENHFEDLMRVAVSVREGAISSTLLLRRLRSGSKRNAHYT</sequence>
<protein>
    <submittedName>
        <fullName evidence="3">Uncharacterized protein</fullName>
    </submittedName>
</protein>
<name>A0ABT9Q8T6_9ACTN</name>
<dbReference type="InterPro" id="IPR045247">
    <property type="entry name" value="Oye-like"/>
</dbReference>
<dbReference type="EMBL" id="JAUSQU010000001">
    <property type="protein sequence ID" value="MDP9843161.1"/>
    <property type="molecule type" value="Genomic_DNA"/>
</dbReference>
<dbReference type="PANTHER" id="PTHR22893:SF91">
    <property type="entry name" value="NADPH DEHYDROGENASE 2-RELATED"/>
    <property type="match status" value="1"/>
</dbReference>
<accession>A0ABT9Q8T6</accession>